<dbReference type="PANTHER" id="PTHR42709:SF11">
    <property type="entry name" value="DEDA FAMILY PROTEIN"/>
    <property type="match status" value="1"/>
</dbReference>
<evidence type="ECO:0000256" key="1">
    <source>
        <dbReference type="SAM" id="Phobius"/>
    </source>
</evidence>
<keyword evidence="1" id="KW-0812">Transmembrane</keyword>
<dbReference type="GO" id="GO:0005886">
    <property type="term" value="C:plasma membrane"/>
    <property type="evidence" value="ECO:0007669"/>
    <property type="project" value="TreeGrafter"/>
</dbReference>
<keyword evidence="1" id="KW-0472">Membrane</keyword>
<feature type="transmembrane region" description="Helical" evidence="1">
    <location>
        <begin position="12"/>
        <end position="33"/>
    </location>
</feature>
<evidence type="ECO:0000259" key="2">
    <source>
        <dbReference type="Pfam" id="PF09335"/>
    </source>
</evidence>
<feature type="transmembrane region" description="Helical" evidence="1">
    <location>
        <begin position="171"/>
        <end position="190"/>
    </location>
</feature>
<dbReference type="PANTHER" id="PTHR42709">
    <property type="entry name" value="ALKALINE PHOSPHATASE LIKE PROTEIN"/>
    <property type="match status" value="1"/>
</dbReference>
<proteinExistence type="predicted"/>
<keyword evidence="1" id="KW-1133">Transmembrane helix</keyword>
<accession>A0A382CAA0</accession>
<feature type="transmembrane region" description="Helical" evidence="1">
    <location>
        <begin position="53"/>
        <end position="73"/>
    </location>
</feature>
<sequence>VTRIVNWVQGFALAIGGPGLFLVAFLDSSFLSLPEINDLLVVLLVVQHKELMLYYAAMATLGSVAGCLVLYWFGRRGGEVLVAKRFGGETIERAMRLSKRYGIFAVGIPAILPPPAPFKIFVLLAGVAAVPVWQFATTIAVARGFRYLVVGALAVRYGDDAIAFIEANGRLVAFVIAGLFVVGLLFYLLWRRRRGEPSTAEL</sequence>
<reference evidence="3" key="1">
    <citation type="submission" date="2018-05" db="EMBL/GenBank/DDBJ databases">
        <authorList>
            <person name="Lanie J.A."/>
            <person name="Ng W.-L."/>
            <person name="Kazmierczak K.M."/>
            <person name="Andrzejewski T.M."/>
            <person name="Davidsen T.M."/>
            <person name="Wayne K.J."/>
            <person name="Tettelin H."/>
            <person name="Glass J.I."/>
            <person name="Rusch D."/>
            <person name="Podicherti R."/>
            <person name="Tsui H.-C.T."/>
            <person name="Winkler M.E."/>
        </authorList>
    </citation>
    <scope>NUCLEOTIDE SEQUENCE</scope>
</reference>
<dbReference type="InterPro" id="IPR032816">
    <property type="entry name" value="VTT_dom"/>
</dbReference>
<name>A0A382CAA0_9ZZZZ</name>
<protein>
    <recommendedName>
        <fullName evidence="2">VTT domain-containing protein</fullName>
    </recommendedName>
</protein>
<dbReference type="Pfam" id="PF09335">
    <property type="entry name" value="VTT_dom"/>
    <property type="match status" value="1"/>
</dbReference>
<dbReference type="AlphaFoldDB" id="A0A382CAA0"/>
<dbReference type="EMBL" id="UINC01033445">
    <property type="protein sequence ID" value="SVB22752.1"/>
    <property type="molecule type" value="Genomic_DNA"/>
</dbReference>
<evidence type="ECO:0000313" key="3">
    <source>
        <dbReference type="EMBL" id="SVB22752.1"/>
    </source>
</evidence>
<organism evidence="3">
    <name type="scientific">marine metagenome</name>
    <dbReference type="NCBI Taxonomy" id="408172"/>
    <lineage>
        <taxon>unclassified sequences</taxon>
        <taxon>metagenomes</taxon>
        <taxon>ecological metagenomes</taxon>
    </lineage>
</organism>
<feature type="non-terminal residue" evidence="3">
    <location>
        <position position="1"/>
    </location>
</feature>
<gene>
    <name evidence="3" type="ORF">METZ01_LOCUS175606</name>
</gene>
<feature type="domain" description="VTT" evidence="2">
    <location>
        <begin position="54"/>
        <end position="150"/>
    </location>
</feature>
<dbReference type="InterPro" id="IPR051311">
    <property type="entry name" value="DedA_domain"/>
</dbReference>